<dbReference type="SMART" id="SM00382">
    <property type="entry name" value="AAA"/>
    <property type="match status" value="1"/>
</dbReference>
<dbReference type="GO" id="GO:0000922">
    <property type="term" value="C:spindle pole"/>
    <property type="evidence" value="ECO:0007669"/>
    <property type="project" value="UniProtKB-SubCell"/>
</dbReference>
<dbReference type="InterPro" id="IPR050304">
    <property type="entry name" value="MT-severing_AAA_ATPase"/>
</dbReference>
<proteinExistence type="predicted"/>
<dbReference type="FunFam" id="3.40.50.300:FF:001025">
    <property type="entry name" value="ATPase family, AAA domain-containing 2B"/>
    <property type="match status" value="1"/>
</dbReference>
<feature type="region of interest" description="Disordered" evidence="9">
    <location>
        <begin position="197"/>
        <end position="273"/>
    </location>
</feature>
<dbReference type="InterPro" id="IPR027417">
    <property type="entry name" value="P-loop_NTPase"/>
</dbReference>
<dbReference type="PROSITE" id="PS00674">
    <property type="entry name" value="AAA"/>
    <property type="match status" value="1"/>
</dbReference>
<evidence type="ECO:0000256" key="8">
    <source>
        <dbReference type="ARBA" id="ARBA00023235"/>
    </source>
</evidence>
<feature type="compositionally biased region" description="Low complexity" evidence="9">
    <location>
        <begin position="197"/>
        <end position="213"/>
    </location>
</feature>
<evidence type="ECO:0000313" key="12">
    <source>
        <dbReference type="Proteomes" id="UP000265515"/>
    </source>
</evidence>
<dbReference type="Gene3D" id="3.40.50.300">
    <property type="entry name" value="P-loop containing nucleotide triphosphate hydrolases"/>
    <property type="match status" value="1"/>
</dbReference>
<evidence type="ECO:0000256" key="3">
    <source>
        <dbReference type="ARBA" id="ARBA00022701"/>
    </source>
</evidence>
<dbReference type="PANTHER" id="PTHR23074">
    <property type="entry name" value="AAA DOMAIN-CONTAINING"/>
    <property type="match status" value="1"/>
</dbReference>
<dbReference type="STRING" id="69332.A0A388M8W6"/>
<evidence type="ECO:0000256" key="1">
    <source>
        <dbReference type="ARBA" id="ARBA00004647"/>
    </source>
</evidence>
<comment type="caution">
    <text evidence="11">The sequence shown here is derived from an EMBL/GenBank/DDBJ whole genome shotgun (WGS) entry which is preliminary data.</text>
</comment>
<name>A0A388M8W6_CHABU</name>
<evidence type="ECO:0000256" key="5">
    <source>
        <dbReference type="ARBA" id="ARBA00022840"/>
    </source>
</evidence>
<dbReference type="InterPro" id="IPR003593">
    <property type="entry name" value="AAA+_ATPase"/>
</dbReference>
<feature type="region of interest" description="Disordered" evidence="9">
    <location>
        <begin position="388"/>
        <end position="447"/>
    </location>
</feature>
<feature type="compositionally biased region" description="Low complexity" evidence="9">
    <location>
        <begin position="437"/>
        <end position="447"/>
    </location>
</feature>
<dbReference type="EMBL" id="BFEA01000851">
    <property type="protein sequence ID" value="GBG90902.1"/>
    <property type="molecule type" value="Genomic_DNA"/>
</dbReference>
<dbReference type="AlphaFoldDB" id="A0A388M8W6"/>
<keyword evidence="3" id="KW-0493">Microtubule</keyword>
<evidence type="ECO:0000256" key="6">
    <source>
        <dbReference type="ARBA" id="ARBA00023054"/>
    </source>
</evidence>
<sequence length="758" mass="82807">MSSAFSSFVPAVALGPQGLAEFRRPWGSTRPFPRNCGAQFSRHQKFRKDGVHQRAVPLPAKLPVAKASSSPTPKIIPCRFIRQIHDDVHKKSSSTNRFWNGGPRSSSTLVNVNGQPKVCAVEKPSSASARESERHSSLHSCLDACRTGSHENGSDAGEAEELPWVLQRGRRGLLVAGAISLATSFVLGQDLPASAEENLSVSTSSSPSETLKSTAERKPRRDPFDFLEPSFRPPPDALRVTGSTPGNCADTVHSCRTRQRRSEEEDPCESTTTGDFLKKKQSVHVAAAAQDRDGVNKSIHSIDQYESALKFAEMSISIGRFGYLEKAAIAGITETYKARIRQLRQRLLSTSCKAAPAAGDGVNDAEEDESCGMATAGMDDMMEVGSSGFPAQHTPGITQIEDGAVRPSWKPRLQRRTRQQTSGGKKLPPGSNHSCNSPPFSDPDSPDILTAECADERRQTMQQLAQMCLREPQMRLTDIGGMADVKDALVEGFLIPLSYPDLFHGLRSPLTNILLFGKPGTGKTRMAEALAAEARCKFLVVTPSTVLSKWTGESERTLRGVFDLARELRPAMVFIDEIDALGASRGCNDDTSSRRLVTELLVQMNQIALGDQIYIIAATNRVQDLDEALLRRFEMRVKVPLPDPLSRQKIIELYLKDVESCLSNGDLELLASETEGYSGSDLKTLCREVAMRPAREAVRALTRLSQAGGVVPSSPFTAANGHRQALTIRPMTMEDFHEALKTFKPAARKNSFYADAEE</sequence>
<evidence type="ECO:0000256" key="4">
    <source>
        <dbReference type="ARBA" id="ARBA00022741"/>
    </source>
</evidence>
<keyword evidence="4" id="KW-0547">Nucleotide-binding</keyword>
<dbReference type="InterPro" id="IPR003959">
    <property type="entry name" value="ATPase_AAA_core"/>
</dbReference>
<dbReference type="Pfam" id="PF17862">
    <property type="entry name" value="AAA_lid_3"/>
    <property type="match status" value="1"/>
</dbReference>
<comment type="subcellular location">
    <subcellularLocation>
        <location evidence="1">Cytoplasm</location>
        <location evidence="1">Cytoskeleton</location>
        <location evidence="1">Spindle pole</location>
    </subcellularLocation>
</comment>
<dbReference type="GO" id="GO:0005524">
    <property type="term" value="F:ATP binding"/>
    <property type="evidence" value="ECO:0007669"/>
    <property type="project" value="UniProtKB-KW"/>
</dbReference>
<feature type="domain" description="AAA+ ATPase" evidence="10">
    <location>
        <begin position="509"/>
        <end position="643"/>
    </location>
</feature>
<accession>A0A388M8W6</accession>
<keyword evidence="8" id="KW-0413">Isomerase</keyword>
<reference evidence="11 12" key="1">
    <citation type="journal article" date="2018" name="Cell">
        <title>The Chara Genome: Secondary Complexity and Implications for Plant Terrestrialization.</title>
        <authorList>
            <person name="Nishiyama T."/>
            <person name="Sakayama H."/>
            <person name="Vries J.D."/>
            <person name="Buschmann H."/>
            <person name="Saint-Marcoux D."/>
            <person name="Ullrich K.K."/>
            <person name="Haas F.B."/>
            <person name="Vanderstraeten L."/>
            <person name="Becker D."/>
            <person name="Lang D."/>
            <person name="Vosolsobe S."/>
            <person name="Rombauts S."/>
            <person name="Wilhelmsson P.K.I."/>
            <person name="Janitza P."/>
            <person name="Kern R."/>
            <person name="Heyl A."/>
            <person name="Rumpler F."/>
            <person name="Villalobos L.I.A.C."/>
            <person name="Clay J.M."/>
            <person name="Skokan R."/>
            <person name="Toyoda A."/>
            <person name="Suzuki Y."/>
            <person name="Kagoshima H."/>
            <person name="Schijlen E."/>
            <person name="Tajeshwar N."/>
            <person name="Catarino B."/>
            <person name="Hetherington A.J."/>
            <person name="Saltykova A."/>
            <person name="Bonnot C."/>
            <person name="Breuninger H."/>
            <person name="Symeonidi A."/>
            <person name="Radhakrishnan G.V."/>
            <person name="Van Nieuwerburgh F."/>
            <person name="Deforce D."/>
            <person name="Chang C."/>
            <person name="Karol K.G."/>
            <person name="Hedrich R."/>
            <person name="Ulvskov P."/>
            <person name="Glockner G."/>
            <person name="Delwiche C.F."/>
            <person name="Petrasek J."/>
            <person name="Van de Peer Y."/>
            <person name="Friml J."/>
            <person name="Beilby M."/>
            <person name="Dolan L."/>
            <person name="Kohara Y."/>
            <person name="Sugano S."/>
            <person name="Fujiyama A."/>
            <person name="Delaux P.-M."/>
            <person name="Quint M."/>
            <person name="TheiBen G."/>
            <person name="Hagemann M."/>
            <person name="Harholt J."/>
            <person name="Dunand C."/>
            <person name="Zachgo S."/>
            <person name="Langdale J."/>
            <person name="Maumus F."/>
            <person name="Straeten D.V.D."/>
            <person name="Gould S.B."/>
            <person name="Rensing S.A."/>
        </authorList>
    </citation>
    <scope>NUCLEOTIDE SEQUENCE [LARGE SCALE GENOMIC DNA]</scope>
    <source>
        <strain evidence="11 12">S276</strain>
    </source>
</reference>
<keyword evidence="12" id="KW-1185">Reference proteome</keyword>
<dbReference type="OrthoDB" id="10254455at2759"/>
<dbReference type="InterPro" id="IPR041569">
    <property type="entry name" value="AAA_lid_3"/>
</dbReference>
<feature type="compositionally biased region" description="Polar residues" evidence="9">
    <location>
        <begin position="93"/>
        <end position="111"/>
    </location>
</feature>
<dbReference type="GO" id="GO:0016853">
    <property type="term" value="F:isomerase activity"/>
    <property type="evidence" value="ECO:0007669"/>
    <property type="project" value="UniProtKB-KW"/>
</dbReference>
<evidence type="ECO:0000259" key="10">
    <source>
        <dbReference type="SMART" id="SM00382"/>
    </source>
</evidence>
<organism evidence="11 12">
    <name type="scientific">Chara braunii</name>
    <name type="common">Braun's stonewort</name>
    <dbReference type="NCBI Taxonomy" id="69332"/>
    <lineage>
        <taxon>Eukaryota</taxon>
        <taxon>Viridiplantae</taxon>
        <taxon>Streptophyta</taxon>
        <taxon>Charophyceae</taxon>
        <taxon>Charales</taxon>
        <taxon>Characeae</taxon>
        <taxon>Chara</taxon>
    </lineage>
</organism>
<gene>
    <name evidence="11" type="ORF">CBR_g51410</name>
</gene>
<dbReference type="SUPFAM" id="SSF52540">
    <property type="entry name" value="P-loop containing nucleoside triphosphate hydrolases"/>
    <property type="match status" value="1"/>
</dbReference>
<dbReference type="Proteomes" id="UP000265515">
    <property type="component" value="Unassembled WGS sequence"/>
</dbReference>
<feature type="region of interest" description="Disordered" evidence="9">
    <location>
        <begin position="92"/>
        <end position="111"/>
    </location>
</feature>
<feature type="compositionally biased region" description="Basic and acidic residues" evidence="9">
    <location>
        <begin position="214"/>
        <end position="224"/>
    </location>
</feature>
<evidence type="ECO:0000256" key="2">
    <source>
        <dbReference type="ARBA" id="ARBA00022490"/>
    </source>
</evidence>
<dbReference type="GO" id="GO:0016887">
    <property type="term" value="F:ATP hydrolysis activity"/>
    <property type="evidence" value="ECO:0007669"/>
    <property type="project" value="InterPro"/>
</dbReference>
<protein>
    <recommendedName>
        <fullName evidence="10">AAA+ ATPase domain-containing protein</fullName>
    </recommendedName>
</protein>
<dbReference type="Gramene" id="GBG90902">
    <property type="protein sequence ID" value="GBG90902"/>
    <property type="gene ID" value="CBR_g51410"/>
</dbReference>
<dbReference type="InterPro" id="IPR003960">
    <property type="entry name" value="ATPase_AAA_CS"/>
</dbReference>
<evidence type="ECO:0000256" key="9">
    <source>
        <dbReference type="SAM" id="MobiDB-lite"/>
    </source>
</evidence>
<keyword evidence="6" id="KW-0175">Coiled coil</keyword>
<dbReference type="GO" id="GO:0005874">
    <property type="term" value="C:microtubule"/>
    <property type="evidence" value="ECO:0007669"/>
    <property type="project" value="UniProtKB-KW"/>
</dbReference>
<keyword evidence="7" id="KW-0206">Cytoskeleton</keyword>
<dbReference type="Pfam" id="PF00004">
    <property type="entry name" value="AAA"/>
    <property type="match status" value="1"/>
</dbReference>
<evidence type="ECO:0000256" key="7">
    <source>
        <dbReference type="ARBA" id="ARBA00023212"/>
    </source>
</evidence>
<evidence type="ECO:0000313" key="11">
    <source>
        <dbReference type="EMBL" id="GBG90902.1"/>
    </source>
</evidence>
<dbReference type="PANTHER" id="PTHR23074:SF78">
    <property type="entry name" value="KATANIN P60 ATPASE-CONTAINING SUBUNIT A-LIKE 2"/>
    <property type="match status" value="1"/>
</dbReference>
<keyword evidence="5" id="KW-0067">ATP-binding</keyword>
<dbReference type="Gene3D" id="1.10.8.60">
    <property type="match status" value="1"/>
</dbReference>
<keyword evidence="2" id="KW-0963">Cytoplasm</keyword>